<evidence type="ECO:0000313" key="3">
    <source>
        <dbReference type="EMBL" id="RSH91232.1"/>
    </source>
</evidence>
<dbReference type="Proteomes" id="UP000279259">
    <property type="component" value="Unassembled WGS sequence"/>
</dbReference>
<dbReference type="Pfam" id="PF21671">
    <property type="entry name" value="CPL1-like"/>
    <property type="match status" value="1"/>
</dbReference>
<reference evidence="3 4" key="1">
    <citation type="submission" date="2018-11" db="EMBL/GenBank/DDBJ databases">
        <title>Genome sequence of Saitozyma podzolica DSM 27192.</title>
        <authorList>
            <person name="Aliyu H."/>
            <person name="Gorte O."/>
            <person name="Ochsenreither K."/>
        </authorList>
    </citation>
    <scope>NUCLEOTIDE SEQUENCE [LARGE SCALE GENOMIC DNA]</scope>
    <source>
        <strain evidence="3 4">DSM 27192</strain>
    </source>
</reference>
<proteinExistence type="predicted"/>
<evidence type="ECO:0000313" key="4">
    <source>
        <dbReference type="Proteomes" id="UP000279259"/>
    </source>
</evidence>
<organism evidence="3 4">
    <name type="scientific">Saitozyma podzolica</name>
    <dbReference type="NCBI Taxonomy" id="1890683"/>
    <lineage>
        <taxon>Eukaryota</taxon>
        <taxon>Fungi</taxon>
        <taxon>Dikarya</taxon>
        <taxon>Basidiomycota</taxon>
        <taxon>Agaricomycotina</taxon>
        <taxon>Tremellomycetes</taxon>
        <taxon>Tremellales</taxon>
        <taxon>Trimorphomycetaceae</taxon>
        <taxon>Saitozyma</taxon>
    </lineage>
</organism>
<keyword evidence="1" id="KW-0732">Signal</keyword>
<dbReference type="PANTHER" id="PTHR35192:SF2">
    <property type="entry name" value="APPLE DOMAIN-CONTAINING PROTEIN"/>
    <property type="match status" value="1"/>
</dbReference>
<dbReference type="EMBL" id="RSCD01000008">
    <property type="protein sequence ID" value="RSH91232.1"/>
    <property type="molecule type" value="Genomic_DNA"/>
</dbReference>
<dbReference type="PANTHER" id="PTHR35192">
    <property type="entry name" value="PROTEIN, PUTATIVE-RELATED"/>
    <property type="match status" value="1"/>
</dbReference>
<dbReference type="OrthoDB" id="2560920at2759"/>
<keyword evidence="4" id="KW-1185">Reference proteome</keyword>
<accession>A0A427YJF2</accession>
<gene>
    <name evidence="3" type="primary">DHA1_4</name>
    <name evidence="3" type="ORF">EHS25_009531</name>
</gene>
<evidence type="ECO:0000256" key="1">
    <source>
        <dbReference type="SAM" id="SignalP"/>
    </source>
</evidence>
<dbReference type="InterPro" id="IPR038955">
    <property type="entry name" value="PriA/CPL1_fungi"/>
</dbReference>
<sequence length="289" mass="29935">MRLLIAAIVVLSAARSALGSAYVGCFPSSDVTGFTPPTSGLTQPSNGACIADSQGYSYYIASTASTVFPTPGELQQGTVGNPGGCSPGLAIATRIPTSFSFDGCFVLDITLVTAAVQVSRPDQCFTTCANFDFAVIGGLPTTPNSFMDCYCGDGVNLGVTAIRCPAHGVLVQDGAYFYDNHHGSHGFSRRRALEQAVMKQKTASLCPAGMKPCHVDGADHFAFECIDPAYDIESCGGCVFGDFETGKNSTAGVNCLDAPGVALSGVTCLSGECVVSRCKPGYHLNNGDR</sequence>
<comment type="caution">
    <text evidence="3">The sequence shown here is derived from an EMBL/GenBank/DDBJ whole genome shotgun (WGS) entry which is preliminary data.</text>
</comment>
<dbReference type="InterPro" id="IPR048661">
    <property type="entry name" value="CPL1-like"/>
</dbReference>
<evidence type="ECO:0000259" key="2">
    <source>
        <dbReference type="Pfam" id="PF21671"/>
    </source>
</evidence>
<feature type="chain" id="PRO_5019151718" evidence="1">
    <location>
        <begin position="20"/>
        <end position="289"/>
    </location>
</feature>
<protein>
    <submittedName>
        <fullName evidence="3">Dihydroxyacetone synthase</fullName>
    </submittedName>
</protein>
<feature type="signal peptide" evidence="1">
    <location>
        <begin position="1"/>
        <end position="19"/>
    </location>
</feature>
<dbReference type="AlphaFoldDB" id="A0A427YJF2"/>
<feature type="domain" description="Protein CPL1-like" evidence="2">
    <location>
        <begin position="223"/>
        <end position="286"/>
    </location>
</feature>
<name>A0A427YJF2_9TREE</name>